<dbReference type="Proteomes" id="UP000000600">
    <property type="component" value="Unassembled WGS sequence"/>
</dbReference>
<dbReference type="EMBL" id="CT868563">
    <property type="protein sequence ID" value="CAK86043.1"/>
    <property type="molecule type" value="Genomic_DNA"/>
</dbReference>
<sequence length="979" mass="116672">MLLTKHKLSLLIKAFNLKLNSDQIWKEFQRKGLLIQINHNNDLAVIQLDQLQNNSLSINHRTILETCFKGWEIFLLFKAFLINENISFTFGSYLKRKLEIEGKELQKNENLLAINNLKRYLGLQISNKLLTLMQQNDEKLEEVIKIYRNLKQDKQYDDSLIIKVSHQQITKIIQKLEQYFENIQDIIKIMRLNQNKQKEIGQITNFQKLNDLLRLQVDLELYLILFDRNQTQNIKGKVANNELFDLITLITDELKNKDFQEYNFSSFDLSAIQQNRNKILKEVEKLVGIYEMEIYKLITNQLLQSSQNLVNYLQSEYESRCDELQKQFSKLNFHLQGIMVIKYQMKTVTQICQLEKIKQVFIDMHLLKFLEDLRYENLKLKLKLVALKRAFSFILQKAEPEELRKLSEVINVGGFLLNIIQEFQKGIQTTNFEAQLQIELKNIEIIKKEDFEDRLSKQQGIVKYLIFKQSINEKLIEQDEIDLELIKKEFGQLQIEETPSSTFEKLKQIFQNLNVDESLQRVMDEKLNSSQLKLEQEKYGIFLSQLKQIGDFRKQIQIKNWNQLIQQTETVIRTLENFGCPDKETIKMLINEELILLKSIIIQQIINNEELQVSTSQKDNKRVDTEGNEKCHQVEKVQQIDLQVKKSENANQTFNFYSNESYRTYLSFILKVVKLKKLILKQQMALLHNLLEEVNFFSNTINQIEKFNKEIQTKFQQRFQFCIQEYIQKFEQLQFSQINLSQKKDENFHLYLESLEAKLFKRINDEEIIQININIFDFLNCLEVYLRNKLVQKSTFSINQVEEDCLYQLIKKIYLHQDSEKVDDVEESKEKFGFLDNLVQRFKDFTNNEQWKIKQGLVFTIIQISSNCFSDSITSFCQKVLIQLWVQEKDLRVRNILKNKDLISMQMQILQKDWQSQHNRIAGKMQEMLRRIDELQEQISHEANLNKRDIQLKELDETTEQLDQQIENISEMGQQLRLV</sequence>
<protein>
    <submittedName>
        <fullName evidence="2">Uncharacterized protein</fullName>
    </submittedName>
</protein>
<evidence type="ECO:0000313" key="3">
    <source>
        <dbReference type="Proteomes" id="UP000000600"/>
    </source>
</evidence>
<keyword evidence="1" id="KW-0175">Coiled coil</keyword>
<evidence type="ECO:0000256" key="1">
    <source>
        <dbReference type="SAM" id="Coils"/>
    </source>
</evidence>
<dbReference type="GeneID" id="5039239"/>
<gene>
    <name evidence="2" type="ORF">GSPATT00019736001</name>
</gene>
<name>A0DSM6_PARTE</name>
<keyword evidence="3" id="KW-1185">Reference proteome</keyword>
<feature type="coiled-coil region" evidence="1">
    <location>
        <begin position="918"/>
        <end position="975"/>
    </location>
</feature>
<dbReference type="KEGG" id="ptm:GSPATT00019736001"/>
<proteinExistence type="predicted"/>
<dbReference type="RefSeq" id="XP_001453440.1">
    <property type="nucleotide sequence ID" value="XM_001453403.1"/>
</dbReference>
<evidence type="ECO:0000313" key="2">
    <source>
        <dbReference type="EMBL" id="CAK86043.1"/>
    </source>
</evidence>
<reference evidence="2 3" key="1">
    <citation type="journal article" date="2006" name="Nature">
        <title>Global trends of whole-genome duplications revealed by the ciliate Paramecium tetraurelia.</title>
        <authorList>
            <consortium name="Genoscope"/>
            <person name="Aury J.-M."/>
            <person name="Jaillon O."/>
            <person name="Duret L."/>
            <person name="Noel B."/>
            <person name="Jubin C."/>
            <person name="Porcel B.M."/>
            <person name="Segurens B."/>
            <person name="Daubin V."/>
            <person name="Anthouard V."/>
            <person name="Aiach N."/>
            <person name="Arnaiz O."/>
            <person name="Billaut A."/>
            <person name="Beisson J."/>
            <person name="Blanc I."/>
            <person name="Bouhouche K."/>
            <person name="Camara F."/>
            <person name="Duharcourt S."/>
            <person name="Guigo R."/>
            <person name="Gogendeau D."/>
            <person name="Katinka M."/>
            <person name="Keller A.-M."/>
            <person name="Kissmehl R."/>
            <person name="Klotz C."/>
            <person name="Koll F."/>
            <person name="Le Moue A."/>
            <person name="Lepere C."/>
            <person name="Malinsky S."/>
            <person name="Nowacki M."/>
            <person name="Nowak J.K."/>
            <person name="Plattner H."/>
            <person name="Poulain J."/>
            <person name="Ruiz F."/>
            <person name="Serrano V."/>
            <person name="Zagulski M."/>
            <person name="Dessen P."/>
            <person name="Betermier M."/>
            <person name="Weissenbach J."/>
            <person name="Scarpelli C."/>
            <person name="Schachter V."/>
            <person name="Sperling L."/>
            <person name="Meyer E."/>
            <person name="Cohen J."/>
            <person name="Wincker P."/>
        </authorList>
    </citation>
    <scope>NUCLEOTIDE SEQUENCE [LARGE SCALE GENOMIC DNA]</scope>
    <source>
        <strain evidence="2 3">Stock d4-2</strain>
    </source>
</reference>
<dbReference type="OrthoDB" id="322906at2759"/>
<dbReference type="AlphaFoldDB" id="A0DSM6"/>
<accession>A0DSM6</accession>
<dbReference type="HOGENOM" id="CLU_012636_0_0_1"/>
<dbReference type="InParanoid" id="A0DSM6"/>
<organism evidence="2 3">
    <name type="scientific">Paramecium tetraurelia</name>
    <dbReference type="NCBI Taxonomy" id="5888"/>
    <lineage>
        <taxon>Eukaryota</taxon>
        <taxon>Sar</taxon>
        <taxon>Alveolata</taxon>
        <taxon>Ciliophora</taxon>
        <taxon>Intramacronucleata</taxon>
        <taxon>Oligohymenophorea</taxon>
        <taxon>Peniculida</taxon>
        <taxon>Parameciidae</taxon>
        <taxon>Paramecium</taxon>
    </lineage>
</organism>